<evidence type="ECO:0000313" key="1">
    <source>
        <dbReference type="Ensembl" id="ENSSBOP00000027472.1"/>
    </source>
</evidence>
<dbReference type="GeneTree" id="ENSGT00910000147038"/>
<reference evidence="1" key="1">
    <citation type="submission" date="2025-08" db="UniProtKB">
        <authorList>
            <consortium name="Ensembl"/>
        </authorList>
    </citation>
    <scope>IDENTIFICATION</scope>
</reference>
<proteinExistence type="predicted"/>
<dbReference type="Proteomes" id="UP000233220">
    <property type="component" value="Unplaced"/>
</dbReference>
<reference evidence="1" key="2">
    <citation type="submission" date="2025-09" db="UniProtKB">
        <authorList>
            <consortium name="Ensembl"/>
        </authorList>
    </citation>
    <scope>IDENTIFICATION</scope>
</reference>
<name>A0A2K6U6D1_SAIBB</name>
<sequence length="83" mass="9245">MKKSLNLGRHDSSVCSKHTVSQKRELLLEAQTPVNTRGDMLPVDVLGTDEGRGYRGQDSALWWVLRVPTRGSQDLGKRSVILV</sequence>
<keyword evidence="2" id="KW-1185">Reference proteome</keyword>
<dbReference type="OMA" id="KEEALWW"/>
<dbReference type="AlphaFoldDB" id="A0A2K6U6D1"/>
<organism evidence="1 2">
    <name type="scientific">Saimiri boliviensis boliviensis</name>
    <name type="common">Bolivian squirrel monkey</name>
    <dbReference type="NCBI Taxonomy" id="39432"/>
    <lineage>
        <taxon>Eukaryota</taxon>
        <taxon>Metazoa</taxon>
        <taxon>Chordata</taxon>
        <taxon>Craniata</taxon>
        <taxon>Vertebrata</taxon>
        <taxon>Euteleostomi</taxon>
        <taxon>Mammalia</taxon>
        <taxon>Eutheria</taxon>
        <taxon>Euarchontoglires</taxon>
        <taxon>Primates</taxon>
        <taxon>Haplorrhini</taxon>
        <taxon>Platyrrhini</taxon>
        <taxon>Cebidae</taxon>
        <taxon>Saimiriinae</taxon>
        <taxon>Saimiri</taxon>
    </lineage>
</organism>
<accession>A0A2K6U6D1</accession>
<dbReference type="Ensembl" id="ENSSBOT00000044349.1">
    <property type="protein sequence ID" value="ENSSBOP00000027472.1"/>
    <property type="gene ID" value="ENSSBOG00000030155.1"/>
</dbReference>
<protein>
    <submittedName>
        <fullName evidence="1">Uncharacterized protein</fullName>
    </submittedName>
</protein>
<evidence type="ECO:0000313" key="2">
    <source>
        <dbReference type="Proteomes" id="UP000233220"/>
    </source>
</evidence>